<dbReference type="AlphaFoldDB" id="L0JT89"/>
<evidence type="ECO:0000313" key="1">
    <source>
        <dbReference type="EMBL" id="AGB35951.1"/>
    </source>
</evidence>
<dbReference type="Proteomes" id="UP000010878">
    <property type="component" value="Chromosome"/>
</dbReference>
<sequence length="49" mass="5170">MAINSLIGLTFVFAVLTAASYVGTRLAMRDAAIWGSSHEDVPGERSDGD</sequence>
<dbReference type="KEGG" id="nou:Natoc_0069"/>
<name>L0JT89_9EURY</name>
<dbReference type="STRING" id="694430.Natoc_0069"/>
<dbReference type="OrthoDB" id="378657at2157"/>
<dbReference type="RefSeq" id="WP_015319409.1">
    <property type="nucleotide sequence ID" value="NC_019974.1"/>
</dbReference>
<evidence type="ECO:0000313" key="2">
    <source>
        <dbReference type="Proteomes" id="UP000010878"/>
    </source>
</evidence>
<accession>L0JT89</accession>
<gene>
    <name evidence="1" type="ORF">Natoc_0069</name>
</gene>
<dbReference type="EMBL" id="CP003929">
    <property type="protein sequence ID" value="AGB35951.1"/>
    <property type="molecule type" value="Genomic_DNA"/>
</dbReference>
<proteinExistence type="predicted"/>
<dbReference type="HOGENOM" id="CLU_3130941_0_0_2"/>
<organism evidence="1 2">
    <name type="scientific">Natronococcus occultus SP4</name>
    <dbReference type="NCBI Taxonomy" id="694430"/>
    <lineage>
        <taxon>Archaea</taxon>
        <taxon>Methanobacteriati</taxon>
        <taxon>Methanobacteriota</taxon>
        <taxon>Stenosarchaea group</taxon>
        <taxon>Halobacteria</taxon>
        <taxon>Halobacteriales</taxon>
        <taxon>Natrialbaceae</taxon>
        <taxon>Natronococcus</taxon>
    </lineage>
</organism>
<reference evidence="1 2" key="1">
    <citation type="submission" date="2012-11" db="EMBL/GenBank/DDBJ databases">
        <title>FINISHED of Natronococcus occultus SP4, DSM 3396.</title>
        <authorList>
            <consortium name="DOE Joint Genome Institute"/>
            <person name="Eisen J."/>
            <person name="Huntemann M."/>
            <person name="Wei C.-L."/>
            <person name="Han J."/>
            <person name="Detter J.C."/>
            <person name="Han C."/>
            <person name="Tapia R."/>
            <person name="Chen A."/>
            <person name="Kyrpides N."/>
            <person name="Mavromatis K."/>
            <person name="Markowitz V."/>
            <person name="Szeto E."/>
            <person name="Ivanova N."/>
            <person name="Mikhailova N."/>
            <person name="Ovchinnikova G."/>
            <person name="Pagani I."/>
            <person name="Pati A."/>
            <person name="Goodwin L."/>
            <person name="Nordberg H.P."/>
            <person name="Cantor M.N."/>
            <person name="Hua S.X."/>
            <person name="Woyke T."/>
            <person name="Eisen J."/>
            <person name="Klenk H.-P."/>
            <person name="Klenk H.-P."/>
        </authorList>
    </citation>
    <scope>NUCLEOTIDE SEQUENCE [LARGE SCALE GENOMIC DNA]</scope>
    <source>
        <strain evidence="1 2">SP4</strain>
    </source>
</reference>
<protein>
    <submittedName>
        <fullName evidence="1">Uncharacterized protein</fullName>
    </submittedName>
</protein>
<keyword evidence="2" id="KW-1185">Reference proteome</keyword>
<dbReference type="GeneID" id="43302113"/>